<dbReference type="AlphaFoldDB" id="A0A7R6VZ86"/>
<keyword evidence="1" id="KW-0328">Glycosyltransferase</keyword>
<proteinExistence type="predicted"/>
<organism evidence="1 2">
    <name type="scientific">Candidatus Carsonella ruddii</name>
    <name type="common">Diaphorina cf. continua</name>
    <dbReference type="NCBI Taxonomy" id="2661587"/>
    <lineage>
        <taxon>Bacteria</taxon>
        <taxon>Pseudomonadati</taxon>
        <taxon>Pseudomonadota</taxon>
        <taxon>Gammaproteobacteria</taxon>
        <taxon>Oceanospirillales</taxon>
        <taxon>Halomonadaceae</taxon>
        <taxon>Zymobacter group</taxon>
        <taxon>Candidatus Carsonella</taxon>
    </lineage>
</organism>
<dbReference type="RefSeq" id="WP_201329560.1">
    <property type="nucleotide sequence ID" value="NZ_AP023214.1"/>
</dbReference>
<evidence type="ECO:0000313" key="1">
    <source>
        <dbReference type="EMBL" id="BCG49271.1"/>
    </source>
</evidence>
<dbReference type="EMBL" id="AP023214">
    <property type="protein sequence ID" value="BCG49271.1"/>
    <property type="molecule type" value="Genomic_DNA"/>
</dbReference>
<accession>A0A7R6VZ86</accession>
<keyword evidence="1" id="KW-0808">Transferase</keyword>
<evidence type="ECO:0000313" key="2">
    <source>
        <dbReference type="Proteomes" id="UP000595596"/>
    </source>
</evidence>
<sequence>MILISVSKGRNFFPSLNVLKHIKIFLIKIIHRKILLKTNRKNIYIVIIKNKDLLKLLKYKIFNLSIVGKDLVFQKNIKKIKLISFKTCLYINNDFYIITKYHNILNYYKMHNFNLKIYSSLEFFLNFNKKGIIDITETNKTLYKNFLYPNNFIFKIDLFIIYINIKKKVLNDLINYVKY</sequence>
<dbReference type="Proteomes" id="UP000595596">
    <property type="component" value="Chromosome"/>
</dbReference>
<dbReference type="SUPFAM" id="SSF53850">
    <property type="entry name" value="Periplasmic binding protein-like II"/>
    <property type="match status" value="1"/>
</dbReference>
<name>A0A7R6VZ86_CARRU</name>
<dbReference type="GO" id="GO:0016757">
    <property type="term" value="F:glycosyltransferase activity"/>
    <property type="evidence" value="ECO:0007669"/>
    <property type="project" value="UniProtKB-KW"/>
</dbReference>
<protein>
    <submittedName>
        <fullName evidence="1">ATP phosphoribosyltransferase</fullName>
    </submittedName>
</protein>
<dbReference type="KEGG" id="crr:CRDco_0510"/>
<dbReference type="Gene3D" id="3.40.190.10">
    <property type="entry name" value="Periplasmic binding protein-like II"/>
    <property type="match status" value="2"/>
</dbReference>
<gene>
    <name evidence="1" type="primary">hisG</name>
    <name evidence="1" type="ORF">CRDco_0510</name>
</gene>
<keyword evidence="2" id="KW-1185">Reference proteome</keyword>
<reference evidence="1 2" key="1">
    <citation type="journal article" date="2020" name="Genome Biol. Evol.">
        <title>Comparative Genomics Underlines Multiple Roles of Profftella, an Obligate Symbiont of Psyllids: Providing Toxins, Vitamins, and Carotenoids.</title>
        <authorList>
            <person name="Nakabachi A."/>
            <person name="Piel J."/>
            <person name="Malenovsky I."/>
            <person name="Hirose Y."/>
        </authorList>
    </citation>
    <scope>NUCLEOTIDE SEQUENCE [LARGE SCALE GENOMIC DNA]</scope>
    <source>
        <strain evidence="1 2">Dco</strain>
    </source>
</reference>